<evidence type="ECO:0000256" key="1">
    <source>
        <dbReference type="ARBA" id="ARBA00001936"/>
    </source>
</evidence>
<feature type="binding site" evidence="14">
    <location>
        <position position="305"/>
    </location>
    <ligand>
        <name>Mg(2+)</name>
        <dbReference type="ChEBI" id="CHEBI:18420"/>
    </ligand>
</feature>
<keyword evidence="8 13" id="KW-0521">NADP</keyword>
<evidence type="ECO:0000256" key="17">
    <source>
        <dbReference type="RuleBase" id="RU004446"/>
    </source>
</evidence>
<evidence type="ECO:0000256" key="6">
    <source>
        <dbReference type="ARBA" id="ARBA00022723"/>
    </source>
</evidence>
<feature type="domain" description="Isopropylmalate dehydrogenase-like" evidence="18">
    <location>
        <begin position="29"/>
        <end position="410"/>
    </location>
</feature>
<comment type="subunit">
    <text evidence="3">Homodimer.</text>
</comment>
<feature type="site" description="Critical for catalysis" evidence="15">
    <location>
        <position position="160"/>
    </location>
</feature>
<evidence type="ECO:0000256" key="9">
    <source>
        <dbReference type="ARBA" id="ARBA00023002"/>
    </source>
</evidence>
<dbReference type="GO" id="GO:0006097">
    <property type="term" value="P:glyoxylate cycle"/>
    <property type="evidence" value="ECO:0007669"/>
    <property type="project" value="UniProtKB-KW"/>
</dbReference>
<dbReference type="Gene3D" id="3.40.718.10">
    <property type="entry name" value="Isopropylmalate Dehydrogenase"/>
    <property type="match status" value="1"/>
</dbReference>
<feature type="binding site" evidence="13">
    <location>
        <begin position="337"/>
        <end position="343"/>
    </location>
    <ligand>
        <name>NADP(+)</name>
        <dbReference type="ChEBI" id="CHEBI:58349"/>
    </ligand>
</feature>
<feature type="modified residue" description="Phosphoserine" evidence="16">
    <location>
        <position position="113"/>
    </location>
</feature>
<evidence type="ECO:0000256" key="5">
    <source>
        <dbReference type="ARBA" id="ARBA00022532"/>
    </source>
</evidence>
<dbReference type="PROSITE" id="PS00470">
    <property type="entry name" value="IDH_IMDH"/>
    <property type="match status" value="1"/>
</dbReference>
<dbReference type="NCBIfam" id="NF005036">
    <property type="entry name" value="PRK06451.1"/>
    <property type="match status" value="1"/>
</dbReference>
<sequence>MEYKNLTMPTDGKKITVDNGALRVPDHPIIGFIEGDGIGPDIMVACLRVWDAAVAKAYAGKRAIHWMELYMGEKAAAKYDGDYFPEETLRALRDLVVGIKGPLTTPVGGGFRSLNVSLRQELDLYACVRPVRYYQGVPSPLRHPEKIDVVIFRENTEDVYAGIEYESGSEDMRKLESFLKQEMGAKFFNDAGIGVKPISPFGSKRLIRKAIEYAIDNNRASVTLVHKGNIMKFTEGAFRNWGYQVAREEFPDSTITEDALWDEYGGERPEGKVVIKDRIADVMFQHMLLRPEEFDVLATPNLNGDYLSDATAAEVGGIGIAPGANMADHVAVFEATHGTAPKYANQDKVNPGSLLFSGVMMLDYIGWREAANLISNAYPQVVDSGTVTYDFARQMTGANQVSTSGFADALIKAL</sequence>
<dbReference type="InterPro" id="IPR004439">
    <property type="entry name" value="Isocitrate_DH_NADP_dimer_prok"/>
</dbReference>
<gene>
    <name evidence="19" type="ORF">BECKLFY1418A_GA0070994_10686</name>
</gene>
<name>A0A450UXE3_9GAMM</name>
<feature type="binding site" evidence="12">
    <location>
        <position position="153"/>
    </location>
    <ligand>
        <name>D-threo-isocitrate</name>
        <dbReference type="ChEBI" id="CHEBI:15562"/>
    </ligand>
</feature>
<evidence type="ECO:0000256" key="3">
    <source>
        <dbReference type="ARBA" id="ARBA00011738"/>
    </source>
</evidence>
<dbReference type="SMART" id="SM01329">
    <property type="entry name" value="Iso_dh"/>
    <property type="match status" value="1"/>
</dbReference>
<evidence type="ECO:0000256" key="2">
    <source>
        <dbReference type="ARBA" id="ARBA00007769"/>
    </source>
</evidence>
<dbReference type="AlphaFoldDB" id="A0A450UXE3"/>
<dbReference type="NCBIfam" id="NF005425">
    <property type="entry name" value="PRK07006.1"/>
    <property type="match status" value="1"/>
</dbReference>
<evidence type="ECO:0000256" key="13">
    <source>
        <dbReference type="PIRSR" id="PIRSR604439-2"/>
    </source>
</evidence>
<feature type="binding site" evidence="12">
    <location>
        <position position="115"/>
    </location>
    <ligand>
        <name>D-threo-isocitrate</name>
        <dbReference type="ChEBI" id="CHEBI:15562"/>
    </ligand>
</feature>
<protein>
    <recommendedName>
        <fullName evidence="17">Isocitrate dehydrogenase [NADP]</fullName>
        <ecNumber evidence="17">1.1.1.42</ecNumber>
    </recommendedName>
</protein>
<accession>A0A450UXE3</accession>
<dbReference type="GO" id="GO:0004450">
    <property type="term" value="F:isocitrate dehydrogenase (NADP+) activity"/>
    <property type="evidence" value="ECO:0007669"/>
    <property type="project" value="UniProtKB-UniRule"/>
</dbReference>
<reference evidence="19" key="1">
    <citation type="submission" date="2019-02" db="EMBL/GenBank/DDBJ databases">
        <authorList>
            <person name="Gruber-Vodicka R. H."/>
            <person name="Seah K. B. B."/>
        </authorList>
    </citation>
    <scope>NUCLEOTIDE SEQUENCE</scope>
    <source>
        <strain evidence="19">BECK_M6</strain>
    </source>
</reference>
<dbReference type="Pfam" id="PF00180">
    <property type="entry name" value="Iso_dh"/>
    <property type="match status" value="1"/>
</dbReference>
<dbReference type="GO" id="GO:0006099">
    <property type="term" value="P:tricarboxylic acid cycle"/>
    <property type="evidence" value="ECO:0007669"/>
    <property type="project" value="UniProtKB-UniRule"/>
</dbReference>
<feature type="binding site" evidence="13">
    <location>
        <position position="350"/>
    </location>
    <ligand>
        <name>NADP(+)</name>
        <dbReference type="ChEBI" id="CHEBI:58349"/>
    </ligand>
</feature>
<evidence type="ECO:0000259" key="18">
    <source>
        <dbReference type="SMART" id="SM01329"/>
    </source>
</evidence>
<dbReference type="PANTHER" id="PTHR43504:SF1">
    <property type="entry name" value="ISOCITRATE DEHYDROGENASE [NADP]"/>
    <property type="match status" value="1"/>
</dbReference>
<evidence type="ECO:0000256" key="11">
    <source>
        <dbReference type="ARBA" id="ARBA00023554"/>
    </source>
</evidence>
<feature type="site" description="Critical for catalysis" evidence="15">
    <location>
        <position position="227"/>
    </location>
</feature>
<evidence type="ECO:0000256" key="4">
    <source>
        <dbReference type="ARBA" id="ARBA00022435"/>
    </source>
</evidence>
<evidence type="ECO:0000256" key="10">
    <source>
        <dbReference type="ARBA" id="ARBA00023211"/>
    </source>
</evidence>
<dbReference type="EC" id="1.1.1.42" evidence="17"/>
<evidence type="ECO:0000256" key="12">
    <source>
        <dbReference type="PIRSR" id="PIRSR604439-1"/>
    </source>
</evidence>
<keyword evidence="10 14" id="KW-0464">Manganese</keyword>
<comment type="catalytic activity">
    <reaction evidence="11">
        <text>D-threo-isocitrate + NADP(+) = 2-oxoglutarate + CO2 + NADPH</text>
        <dbReference type="Rhea" id="RHEA:19629"/>
        <dbReference type="ChEBI" id="CHEBI:15562"/>
        <dbReference type="ChEBI" id="CHEBI:16526"/>
        <dbReference type="ChEBI" id="CHEBI:16810"/>
        <dbReference type="ChEBI" id="CHEBI:57783"/>
        <dbReference type="ChEBI" id="CHEBI:58349"/>
        <dbReference type="EC" id="1.1.1.42"/>
    </reaction>
</comment>
<dbReference type="SUPFAM" id="SSF53659">
    <property type="entry name" value="Isocitrate/Isopropylmalate dehydrogenase-like"/>
    <property type="match status" value="1"/>
</dbReference>
<dbReference type="NCBIfam" id="TIGR00183">
    <property type="entry name" value="prok_nadp_idh"/>
    <property type="match status" value="1"/>
</dbReference>
<evidence type="ECO:0000313" key="19">
    <source>
        <dbReference type="EMBL" id="VFJ97214.1"/>
    </source>
</evidence>
<comment type="cofactor">
    <cofactor evidence="1">
        <name>Mn(2+)</name>
        <dbReference type="ChEBI" id="CHEBI:29035"/>
    </cofactor>
</comment>
<keyword evidence="9" id="KW-0560">Oxidoreductase</keyword>
<feature type="binding site" evidence="13">
    <location>
        <position position="104"/>
    </location>
    <ligand>
        <name>NADP(+)</name>
        <dbReference type="ChEBI" id="CHEBI:58349"/>
    </ligand>
</feature>
<feature type="binding site" evidence="12">
    <location>
        <position position="119"/>
    </location>
    <ligand>
        <name>D-threo-isocitrate</name>
        <dbReference type="ChEBI" id="CHEBI:15562"/>
    </ligand>
</feature>
<evidence type="ECO:0000256" key="16">
    <source>
        <dbReference type="PIRSR" id="PIRSR604439-5"/>
    </source>
</evidence>
<feature type="binding site" evidence="13">
    <location>
        <position position="393"/>
    </location>
    <ligand>
        <name>NADP(+)</name>
        <dbReference type="ChEBI" id="CHEBI:58349"/>
    </ligand>
</feature>
<dbReference type="GO" id="GO:0051287">
    <property type="term" value="F:NAD binding"/>
    <property type="evidence" value="ECO:0007669"/>
    <property type="project" value="InterPro"/>
</dbReference>
<feature type="binding site" evidence="13">
    <location>
        <position position="389"/>
    </location>
    <ligand>
        <name>NADP(+)</name>
        <dbReference type="ChEBI" id="CHEBI:58349"/>
    </ligand>
</feature>
<organism evidence="19">
    <name type="scientific">Candidatus Kentrum sp. LFY</name>
    <dbReference type="NCBI Taxonomy" id="2126342"/>
    <lineage>
        <taxon>Bacteria</taxon>
        <taxon>Pseudomonadati</taxon>
        <taxon>Pseudomonadota</taxon>
        <taxon>Gammaproteobacteria</taxon>
        <taxon>Candidatus Kentrum</taxon>
    </lineage>
</organism>
<proteinExistence type="inferred from homology"/>
<comment type="cofactor">
    <cofactor evidence="14">
        <name>Mg(2+)</name>
        <dbReference type="ChEBI" id="CHEBI:18420"/>
    </cofactor>
    <cofactor evidence="14">
        <name>Mn(2+)</name>
        <dbReference type="ChEBI" id="CHEBI:29035"/>
    </cofactor>
    <text evidence="14">Binds 1 Mg(2+) or Mn(2+) ion per subunit.</text>
</comment>
<dbReference type="InterPro" id="IPR019818">
    <property type="entry name" value="IsoCit/isopropylmalate_DH_CS"/>
</dbReference>
<dbReference type="InterPro" id="IPR024084">
    <property type="entry name" value="IsoPropMal-DH-like_dom"/>
</dbReference>
<feature type="modified residue" description="N6-succinyllysine" evidence="16">
    <location>
        <position position="100"/>
    </location>
</feature>
<evidence type="ECO:0000256" key="15">
    <source>
        <dbReference type="PIRSR" id="PIRSR604439-4"/>
    </source>
</evidence>
<dbReference type="PANTHER" id="PTHR43504">
    <property type="entry name" value="ISOCITRATE DEHYDROGENASE [NADP]"/>
    <property type="match status" value="1"/>
</dbReference>
<evidence type="ECO:0000256" key="14">
    <source>
        <dbReference type="PIRSR" id="PIRSR604439-3"/>
    </source>
</evidence>
<comment type="similarity">
    <text evidence="2">Belongs to the isocitrate and isopropylmalate dehydrogenases family.</text>
</comment>
<keyword evidence="6 17" id="KW-0479">Metal-binding</keyword>
<feature type="binding site" evidence="12">
    <location>
        <position position="129"/>
    </location>
    <ligand>
        <name>D-threo-isocitrate</name>
        <dbReference type="ChEBI" id="CHEBI:15562"/>
    </ligand>
</feature>
<dbReference type="EMBL" id="CAADFH010000068">
    <property type="protein sequence ID" value="VFJ97214.1"/>
    <property type="molecule type" value="Genomic_DNA"/>
</dbReference>
<keyword evidence="7 14" id="KW-0460">Magnesium</keyword>
<evidence type="ECO:0000256" key="8">
    <source>
        <dbReference type="ARBA" id="ARBA00022857"/>
    </source>
</evidence>
<evidence type="ECO:0000256" key="7">
    <source>
        <dbReference type="ARBA" id="ARBA00022842"/>
    </source>
</evidence>
<keyword evidence="5 17" id="KW-0816">Tricarboxylic acid cycle</keyword>
<feature type="binding site" evidence="12">
    <location>
        <position position="113"/>
    </location>
    <ligand>
        <name>D-threo-isocitrate</name>
        <dbReference type="ChEBI" id="CHEBI:15562"/>
    </ligand>
</feature>
<keyword evidence="4 17" id="KW-0329">Glyoxylate bypass</keyword>
<dbReference type="GO" id="GO:0000287">
    <property type="term" value="F:magnesium ion binding"/>
    <property type="evidence" value="ECO:0007669"/>
    <property type="project" value="InterPro"/>
</dbReference>